<gene>
    <name evidence="2" type="ORF">HPC62_11760</name>
</gene>
<proteinExistence type="predicted"/>
<sequence>MSDCCDRTNEAPLAGGELGIAPKTFMTISAIAPQLAIAIDRGLQFALFNSCKGLDIANSLLDLGFSQVAVMREPIHNRVAQAFLIQFLQGLTQRLDVHQSLVQATHTLRAEQNITYPSAHLVPSFFCHPATQPYTLPAPPRLRPKLHEFMAVAGLIGLSLFPSMQDWLLGQRLLVQAQYRNITRQVATGAPPVLMVQIDPESVRRAGLQTPWPMDRAYLAQLVERLSALEAKVIGIDYLLDQPQPVQDTQLTAALQTAQRQYGTRFVLSSSYDTQANHWLRPMAMFLHPNWALAGDADLYGEPNAQVYHAPLELSGELGAVPPFSYQVARLAQAQWYPKRPPPTSIRPGLLTRLGYDVQQMWLHPIVDFSLPPDRMFQKVPAWQVFDPTHPMC</sequence>
<dbReference type="Pfam" id="PF05226">
    <property type="entry name" value="CHASE2"/>
    <property type="match status" value="1"/>
</dbReference>
<feature type="domain" description="CHASE2" evidence="1">
    <location>
        <begin position="156"/>
        <end position="387"/>
    </location>
</feature>
<dbReference type="InterPro" id="IPR007890">
    <property type="entry name" value="CHASE2"/>
</dbReference>
<evidence type="ECO:0000313" key="3">
    <source>
        <dbReference type="Proteomes" id="UP000505210"/>
    </source>
</evidence>
<name>A0A6M8BET5_9CYAN</name>
<keyword evidence="3" id="KW-1185">Reference proteome</keyword>
<dbReference type="EMBL" id="CP053661">
    <property type="protein sequence ID" value="QKD82770.1"/>
    <property type="molecule type" value="Genomic_DNA"/>
</dbReference>
<evidence type="ECO:0000313" key="2">
    <source>
        <dbReference type="EMBL" id="QKD82770.1"/>
    </source>
</evidence>
<dbReference type="AlphaFoldDB" id="A0A6M8BET5"/>
<accession>A0A6M8BET5</accession>
<dbReference type="KEGG" id="theu:HPC62_11760"/>
<reference evidence="2 3" key="1">
    <citation type="submission" date="2020-05" db="EMBL/GenBank/DDBJ databases">
        <title>Complete genome sequence of of a novel Thermoleptolyngbya strain isolated from hot springs of Ganzi, Sichuan China.</title>
        <authorList>
            <person name="Tang J."/>
            <person name="Daroch M."/>
            <person name="Li L."/>
            <person name="Waleron K."/>
            <person name="Waleron M."/>
            <person name="Waleron M."/>
        </authorList>
    </citation>
    <scope>NUCLEOTIDE SEQUENCE [LARGE SCALE GENOMIC DNA]</scope>
    <source>
        <strain evidence="2 3">PKUAC-SCTA183</strain>
    </source>
</reference>
<evidence type="ECO:0000259" key="1">
    <source>
        <dbReference type="Pfam" id="PF05226"/>
    </source>
</evidence>
<organism evidence="2 3">
    <name type="scientific">Thermoleptolyngbya sichuanensis A183</name>
    <dbReference type="NCBI Taxonomy" id="2737172"/>
    <lineage>
        <taxon>Bacteria</taxon>
        <taxon>Bacillati</taxon>
        <taxon>Cyanobacteriota</taxon>
        <taxon>Cyanophyceae</taxon>
        <taxon>Oculatellales</taxon>
        <taxon>Oculatellaceae</taxon>
        <taxon>Thermoleptolyngbya</taxon>
        <taxon>Thermoleptolyngbya sichuanensis</taxon>
    </lineage>
</organism>
<dbReference type="RefSeq" id="WP_172355873.1">
    <property type="nucleotide sequence ID" value="NZ_CP053661.1"/>
</dbReference>
<dbReference type="Proteomes" id="UP000505210">
    <property type="component" value="Chromosome"/>
</dbReference>
<protein>
    <submittedName>
        <fullName evidence="2">CHASE2 domain-containing protein</fullName>
    </submittedName>
</protein>